<accession>A0A8S5RC84</accession>
<protein>
    <submittedName>
        <fullName evidence="1">Uncharacterized protein</fullName>
    </submittedName>
</protein>
<dbReference type="EMBL" id="BK059091">
    <property type="protein sequence ID" value="DAE28685.1"/>
    <property type="molecule type" value="Genomic_DNA"/>
</dbReference>
<reference evidence="1" key="1">
    <citation type="journal article" date="2021" name="Proc. Natl. Acad. Sci. U.S.A.">
        <title>A Catalog of Tens of Thousands of Viruses from Human Metagenomes Reveals Hidden Associations with Chronic Diseases.</title>
        <authorList>
            <person name="Tisza M.J."/>
            <person name="Buck C.B."/>
        </authorList>
    </citation>
    <scope>NUCLEOTIDE SEQUENCE</scope>
    <source>
        <strain evidence="1">CtmTa7</strain>
    </source>
</reference>
<sequence length="574" mass="66652">MNMSSLKKFVGDYAYSYIKNIAVDQDKLRHALVTPQNARNVFSELDEFQIKSICAEISTNDTFGTIRETTQEEIIEDFKKAGYDTVIFDDEEKIAECKKYYAAGEVICTYNNLSGRMSQYHMLVAIKKDIDKIQRSKTPKREDEYGTSILNIQIAKNGSHMSIKNRYNHTVSECDSTLNNNLDLLVPGLQAKVLGYYNIASLNKNKTYYRNIAKINGVYLKYVTEVENVYFGNFVLDSKNGVRFADNGRYYVNTDRDNLCVLDFHAKKVIKLFNDRNQISKGTLLTRAMKENLLHSGNKEHINELNIVFDNALKELLQCRRKALQFLACCYGYDFQKPFKVTGLLGKFTAKSIEKITGNNSGILLVCKGTEVLCVELNTGKFNVDVEQAYSYSIDYYYAKYDFEADRKSGKLGVFIIQQSNEYKRKVKRTSTYSYSYLYSCSSNEIFDKSGCNLTETREELRCRLRKYKADKRKREVDSISYAADLKEIKEMFQTLKEKLVVKLSEAKTSEDYKNIENIFDYRFTWMVRNIENFETKVTQNNFRNIEEATYSIKSLKEQIEVKIRKINGKEEEY</sequence>
<evidence type="ECO:0000313" key="1">
    <source>
        <dbReference type="EMBL" id="DAE28685.1"/>
    </source>
</evidence>
<name>A0A8S5RC84_9VIRU</name>
<organism evidence="1">
    <name type="scientific">virus sp. ctmTa7</name>
    <dbReference type="NCBI Taxonomy" id="2828255"/>
    <lineage>
        <taxon>Viruses</taxon>
    </lineage>
</organism>
<proteinExistence type="predicted"/>